<dbReference type="EMBL" id="JAUSVY010000004">
    <property type="protein sequence ID" value="MDQ0505543.1"/>
    <property type="molecule type" value="Genomic_DNA"/>
</dbReference>
<keyword evidence="1" id="KW-0812">Transmembrane</keyword>
<evidence type="ECO:0000313" key="2">
    <source>
        <dbReference type="EMBL" id="MDQ0505543.1"/>
    </source>
</evidence>
<keyword evidence="1" id="KW-0472">Membrane</keyword>
<name>A0ABU0LEM3_XANAG</name>
<evidence type="ECO:0000313" key="3">
    <source>
        <dbReference type="Proteomes" id="UP001241747"/>
    </source>
</evidence>
<dbReference type="RefSeq" id="WP_237343999.1">
    <property type="nucleotide sequence ID" value="NZ_JABWGX010000002.1"/>
</dbReference>
<evidence type="ECO:0000256" key="1">
    <source>
        <dbReference type="SAM" id="Phobius"/>
    </source>
</evidence>
<reference evidence="2 3" key="1">
    <citation type="submission" date="2023-07" db="EMBL/GenBank/DDBJ databases">
        <title>Genomic Encyclopedia of Type Strains, Phase IV (KMG-IV): sequencing the most valuable type-strain genomes for metagenomic binning, comparative biology and taxonomic classification.</title>
        <authorList>
            <person name="Goeker M."/>
        </authorList>
    </citation>
    <scope>NUCLEOTIDE SEQUENCE [LARGE SCALE GENOMIC DNA]</scope>
    <source>
        <strain evidence="2 3">DSM 3770</strain>
    </source>
</reference>
<evidence type="ECO:0008006" key="4">
    <source>
        <dbReference type="Google" id="ProtNLM"/>
    </source>
</evidence>
<feature type="transmembrane region" description="Helical" evidence="1">
    <location>
        <begin position="35"/>
        <end position="58"/>
    </location>
</feature>
<gene>
    <name evidence="2" type="ORF">QOZ94_002339</name>
</gene>
<accession>A0ABU0LEM3</accession>
<dbReference type="Proteomes" id="UP001241747">
    <property type="component" value="Unassembled WGS sequence"/>
</dbReference>
<keyword evidence="3" id="KW-1185">Reference proteome</keyword>
<comment type="caution">
    <text evidence="2">The sequence shown here is derived from an EMBL/GenBank/DDBJ whole genome shotgun (WGS) entry which is preliminary data.</text>
</comment>
<feature type="transmembrane region" description="Helical" evidence="1">
    <location>
        <begin position="65"/>
        <end position="87"/>
    </location>
</feature>
<protein>
    <recommendedName>
        <fullName evidence="4">Phage holin family protein</fullName>
    </recommendedName>
</protein>
<proteinExistence type="predicted"/>
<sequence length="154" mass="15915">MTDLDTLVRNVRVLLRADLIIAEIHLRQVATKSGFYAVAGVVGGFGLVMLGIAGFLALETLYGPILAAIITGGGALVLAVLLALIAAQVKPGRELGLANEVHAAALAAVNNDLQVAGAGVSRLAAFVRNPLDSALPAVVLTLLNTLLKGFRRKE</sequence>
<organism evidence="2 3">
    <name type="scientific">Xanthobacter agilis</name>
    <dbReference type="NCBI Taxonomy" id="47492"/>
    <lineage>
        <taxon>Bacteria</taxon>
        <taxon>Pseudomonadati</taxon>
        <taxon>Pseudomonadota</taxon>
        <taxon>Alphaproteobacteria</taxon>
        <taxon>Hyphomicrobiales</taxon>
        <taxon>Xanthobacteraceae</taxon>
        <taxon>Xanthobacter</taxon>
    </lineage>
</organism>
<keyword evidence="1" id="KW-1133">Transmembrane helix</keyword>